<evidence type="ECO:0000259" key="2">
    <source>
        <dbReference type="SMART" id="SM00563"/>
    </source>
</evidence>
<dbReference type="PANTHER" id="PTHR10983">
    <property type="entry name" value="1-ACYLGLYCEROL-3-PHOSPHATE ACYLTRANSFERASE-RELATED"/>
    <property type="match status" value="1"/>
</dbReference>
<sequence length="347" mass="39619">MTMAERPRFRIWLWWRVFGLVGGAAIVALTIGAWIWLPLWLIVAAFLSGRLPGRWRALRLLWLAMLALTLESLVLVSLLGLWIGSGFGLWMRRPFWQWAHYDCMQWYLRNLFREATRVLRLRIVTVGPTPEAFPGDPLLVLSRHAGPGDSFTIVNALMNTYDREPRIVLKNTLMWEPTIGILMHRLPNRFVRPDPRPGQDLRSQIADLARGLDSDDALLIFPEGGNFTPGRRTRAIARLRHLGLEQMAVRAEKWTHVLAPRPGGVAAALGAAPGVDVLLCAHTGLDHLATVGDIWRELPMDKELTLRWWRVPRAHIPSDPDGISEWLFEEWARIDAWIGENQPRTHH</sequence>
<dbReference type="PANTHER" id="PTHR10983:SF16">
    <property type="entry name" value="LYSOCARDIOLIPIN ACYLTRANSFERASE 1"/>
    <property type="match status" value="1"/>
</dbReference>
<gene>
    <name evidence="3" type="ORF">BN10_120036</name>
</gene>
<keyword evidence="1" id="KW-0472">Membrane</keyword>
<feature type="transmembrane region" description="Helical" evidence="1">
    <location>
        <begin position="57"/>
        <end position="83"/>
    </location>
</feature>
<dbReference type="eggNOG" id="COG0204">
    <property type="taxonomic scope" value="Bacteria"/>
</dbReference>
<dbReference type="Pfam" id="PF01553">
    <property type="entry name" value="Acyltransferase"/>
    <property type="match status" value="1"/>
</dbReference>
<name>N0E1R0_9MICO</name>
<keyword evidence="1" id="KW-1133">Transmembrane helix</keyword>
<evidence type="ECO:0000256" key="1">
    <source>
        <dbReference type="SAM" id="Phobius"/>
    </source>
</evidence>
<keyword evidence="4" id="KW-1185">Reference proteome</keyword>
<organism evidence="3 4">
    <name type="scientific">Phycicoccus elongatus Lp2</name>
    <dbReference type="NCBI Taxonomy" id="1193181"/>
    <lineage>
        <taxon>Bacteria</taxon>
        <taxon>Bacillati</taxon>
        <taxon>Actinomycetota</taxon>
        <taxon>Actinomycetes</taxon>
        <taxon>Micrococcales</taxon>
        <taxon>Intrasporangiaceae</taxon>
        <taxon>Phycicoccus</taxon>
    </lineage>
</organism>
<dbReference type="AlphaFoldDB" id="N0E1R0"/>
<dbReference type="SUPFAM" id="SSF69593">
    <property type="entry name" value="Glycerol-3-phosphate (1)-acyltransferase"/>
    <property type="match status" value="1"/>
</dbReference>
<evidence type="ECO:0000313" key="4">
    <source>
        <dbReference type="Proteomes" id="UP000013167"/>
    </source>
</evidence>
<keyword evidence="3" id="KW-0012">Acyltransferase</keyword>
<keyword evidence="3" id="KW-0808">Transferase</keyword>
<reference evidence="3 4" key="1">
    <citation type="journal article" date="2013" name="ISME J.">
        <title>A metabolic model for members of the genus Tetrasphaera involved in enhanced biological phosphorus removal.</title>
        <authorList>
            <person name="Kristiansen R."/>
            <person name="Nguyen H.T.T."/>
            <person name="Saunders A.M."/>
            <person name="Nielsen J.L."/>
            <person name="Wimmer R."/>
            <person name="Le V.Q."/>
            <person name="McIlroy S.J."/>
            <person name="Petrovski S."/>
            <person name="Seviour R.J."/>
            <person name="Calteau A."/>
            <person name="Nielsen K.L."/>
            <person name="Nielsen P.H."/>
        </authorList>
    </citation>
    <scope>NUCLEOTIDE SEQUENCE [LARGE SCALE GENOMIC DNA]</scope>
    <source>
        <strain evidence="3 4">Lp2</strain>
    </source>
</reference>
<dbReference type="STRING" id="1193181.BN10_120036"/>
<dbReference type="Proteomes" id="UP000013167">
    <property type="component" value="Unassembled WGS sequence"/>
</dbReference>
<feature type="transmembrane region" description="Helical" evidence="1">
    <location>
        <begin position="12"/>
        <end position="37"/>
    </location>
</feature>
<accession>N0E1R0</accession>
<dbReference type="EMBL" id="CAIZ01000024">
    <property type="protein sequence ID" value="CCH68839.1"/>
    <property type="molecule type" value="Genomic_DNA"/>
</dbReference>
<keyword evidence="1" id="KW-0812">Transmembrane</keyword>
<dbReference type="SMART" id="SM00563">
    <property type="entry name" value="PlsC"/>
    <property type="match status" value="1"/>
</dbReference>
<protein>
    <submittedName>
        <fullName evidence="3">Phospholipid/glycerol acyltransferase</fullName>
    </submittedName>
</protein>
<dbReference type="HOGENOM" id="CLU_070808_0_0_11"/>
<feature type="domain" description="Phospholipid/glycerol acyltransferase" evidence="2">
    <location>
        <begin position="138"/>
        <end position="285"/>
    </location>
</feature>
<dbReference type="GO" id="GO:0016746">
    <property type="term" value="F:acyltransferase activity"/>
    <property type="evidence" value="ECO:0007669"/>
    <property type="project" value="UniProtKB-KW"/>
</dbReference>
<proteinExistence type="predicted"/>
<evidence type="ECO:0000313" key="3">
    <source>
        <dbReference type="EMBL" id="CCH68839.1"/>
    </source>
</evidence>
<dbReference type="GO" id="GO:0012505">
    <property type="term" value="C:endomembrane system"/>
    <property type="evidence" value="ECO:0007669"/>
    <property type="project" value="TreeGrafter"/>
</dbReference>
<comment type="caution">
    <text evidence="3">The sequence shown here is derived from an EMBL/GenBank/DDBJ whole genome shotgun (WGS) entry which is preliminary data.</text>
</comment>
<dbReference type="InterPro" id="IPR002123">
    <property type="entry name" value="Plipid/glycerol_acylTrfase"/>
</dbReference>